<protein>
    <submittedName>
        <fullName evidence="1">Uncharacterized protein</fullName>
    </submittedName>
</protein>
<proteinExistence type="predicted"/>
<dbReference type="RefSeq" id="WP_377120145.1">
    <property type="nucleotide sequence ID" value="NZ_JBHRSD010000002.1"/>
</dbReference>
<sequence length="795" mass="90782">MTQATGGGAATNSGIDFQQRVAAFFVLSMGLNLDCSNILEREQEAKICKVSFETEDAVDDIVITHENSKTYLQVKRKLSLSDKVNSEFYKTIDQFVRQYKTSQNKCECYVIITSNESSRKILSDLRKITISTRLNEASLQDNPMSKSEEQTYKSLLSCINRSLKKNGYVDNDVDVAHNLIRQIYIIALDIENNGSYEKAFLASISSQLSTNPELLWGYLISKTLDWSKGRQSVDVNGVNAVIKKFINRKDSESGIGQDNSTLFKMQFDPDKYDICSGREVVIIDSFLPEFEIALLELYRFDDNGEFRLKFHDREIEMGNGSRYKLYGRFSTYSGAERFIKEQKWIQDKKIMIGPINGEHDFDSSPIAVAYSEKVRNKVLGNKEISKCIHCQEGLSNSSILIEVNEEGLPFDAGMIHQRCLRESDRVLGIANNPGMDEHPELQDFDYQKWFFSLDQGQALWAGFSAINQKIKHVLWNSKSSINRGGHLCIKAVLDDGGIRYVQERGRVQRYDTERAELVCSQLNNWIADSKERGNPLCYSSNGDIQGMHDDIQSNSNQPIDLIECLRFEITQYTRGISQLHDKVKNYYAPLVSFVDVKSNDPLLVNNSAFLVTTPMDLKVYLQNWSSIGFTYKSYKLNIIETDEDFDRFMIWTAERGFSVLVDPFFNKSGELLKGAVVEDMEFLNNEVESTGVNSILFIIDNKNGTFTHLFRDFDNDLTLLLNRECTSDTCNCMGCQMYAVRVQIYGEENLDIRRTSDTTIALNLGDSDTDWEESFIEDNKVSWSDWESVVFQQQA</sequence>
<gene>
    <name evidence="1" type="ORF">ACFOEE_01350</name>
</gene>
<reference evidence="2" key="1">
    <citation type="journal article" date="2019" name="Int. J. Syst. Evol. Microbiol.">
        <title>The Global Catalogue of Microorganisms (GCM) 10K type strain sequencing project: providing services to taxonomists for standard genome sequencing and annotation.</title>
        <authorList>
            <consortium name="The Broad Institute Genomics Platform"/>
            <consortium name="The Broad Institute Genome Sequencing Center for Infectious Disease"/>
            <person name="Wu L."/>
            <person name="Ma J."/>
        </authorList>
    </citation>
    <scope>NUCLEOTIDE SEQUENCE [LARGE SCALE GENOMIC DNA]</scope>
    <source>
        <strain evidence="2">KCTC 42730</strain>
    </source>
</reference>
<organism evidence="1 2">
    <name type="scientific">Pseudoalteromonas fenneropenaei</name>
    <dbReference type="NCBI Taxonomy" id="1737459"/>
    <lineage>
        <taxon>Bacteria</taxon>
        <taxon>Pseudomonadati</taxon>
        <taxon>Pseudomonadota</taxon>
        <taxon>Gammaproteobacteria</taxon>
        <taxon>Alteromonadales</taxon>
        <taxon>Pseudoalteromonadaceae</taxon>
        <taxon>Pseudoalteromonas</taxon>
    </lineage>
</organism>
<name>A0ABV7CF00_9GAMM</name>
<accession>A0ABV7CF00</accession>
<evidence type="ECO:0000313" key="1">
    <source>
        <dbReference type="EMBL" id="MFC3031170.1"/>
    </source>
</evidence>
<dbReference type="EMBL" id="JBHRSD010000002">
    <property type="protein sequence ID" value="MFC3031170.1"/>
    <property type="molecule type" value="Genomic_DNA"/>
</dbReference>
<dbReference type="Proteomes" id="UP001595453">
    <property type="component" value="Unassembled WGS sequence"/>
</dbReference>
<keyword evidence="2" id="KW-1185">Reference proteome</keyword>
<comment type="caution">
    <text evidence="1">The sequence shown here is derived from an EMBL/GenBank/DDBJ whole genome shotgun (WGS) entry which is preliminary data.</text>
</comment>
<evidence type="ECO:0000313" key="2">
    <source>
        <dbReference type="Proteomes" id="UP001595453"/>
    </source>
</evidence>